<evidence type="ECO:0000313" key="10">
    <source>
        <dbReference type="Proteomes" id="UP001388673"/>
    </source>
</evidence>
<evidence type="ECO:0000256" key="1">
    <source>
        <dbReference type="ARBA" id="ARBA00004443"/>
    </source>
</evidence>
<dbReference type="PANTHER" id="PTHR12653">
    <property type="entry name" value="NADH-UBIQUINONE OXIDOREDUCTASE 13 KD-B SUBUNIT"/>
    <property type="match status" value="1"/>
</dbReference>
<evidence type="ECO:0000256" key="7">
    <source>
        <dbReference type="ARBA" id="ARBA00023128"/>
    </source>
</evidence>
<name>A0AAW0Z5U6_9TREE</name>
<dbReference type="EMBL" id="JBCAWK010000002">
    <property type="protein sequence ID" value="KAK8866167.1"/>
    <property type="molecule type" value="Genomic_DNA"/>
</dbReference>
<organism evidence="9 10">
    <name type="scientific">Kwoniella newhampshirensis</name>
    <dbReference type="NCBI Taxonomy" id="1651941"/>
    <lineage>
        <taxon>Eukaryota</taxon>
        <taxon>Fungi</taxon>
        <taxon>Dikarya</taxon>
        <taxon>Basidiomycota</taxon>
        <taxon>Agaricomycotina</taxon>
        <taxon>Tremellomycetes</taxon>
        <taxon>Tremellales</taxon>
        <taxon>Cryptococcaceae</taxon>
        <taxon>Kwoniella</taxon>
    </lineage>
</organism>
<dbReference type="AlphaFoldDB" id="A0AAW0Z5U6"/>
<evidence type="ECO:0000313" key="9">
    <source>
        <dbReference type="EMBL" id="KAK8866167.1"/>
    </source>
</evidence>
<sequence>MFRASRVLLSALKPVKASTGITGIEVHPDPLPALKSIYSSTLSTLSTLPPTSVYRQATEALTKHRLSVVEKSGDDVGQVEGEFGKIVELLLDEAKTEQGLVAKMTEWKAWENLEQAPDSAQWRYFERQDE</sequence>
<comment type="subcellular location">
    <subcellularLocation>
        <location evidence="1">Mitochondrion inner membrane</location>
        <topology evidence="1">Peripheral membrane protein</topology>
        <orientation evidence="1">Matrix side</orientation>
    </subcellularLocation>
</comment>
<dbReference type="KEGG" id="kne:92178577"/>
<evidence type="ECO:0000256" key="3">
    <source>
        <dbReference type="ARBA" id="ARBA00022448"/>
    </source>
</evidence>
<comment type="caution">
    <text evidence="9">The sequence shown here is derived from an EMBL/GenBank/DDBJ whole genome shotgun (WGS) entry which is preliminary data.</text>
</comment>
<keyword evidence="4" id="KW-0679">Respiratory chain</keyword>
<reference evidence="9 10" key="1">
    <citation type="journal article" date="2024" name="bioRxiv">
        <title>Comparative genomics of Cryptococcus and Kwoniella reveals pathogenesis evolution and contrasting karyotype dynamics via intercentromeric recombination or chromosome fusion.</title>
        <authorList>
            <person name="Coelho M.A."/>
            <person name="David-Palma M."/>
            <person name="Shea T."/>
            <person name="Bowers K."/>
            <person name="McGinley-Smith S."/>
            <person name="Mohammad A.W."/>
            <person name="Gnirke A."/>
            <person name="Yurkov A.M."/>
            <person name="Nowrousian M."/>
            <person name="Sun S."/>
            <person name="Cuomo C.A."/>
            <person name="Heitman J."/>
        </authorList>
    </citation>
    <scope>NUCLEOTIDE SEQUENCE [LARGE SCALE GENOMIC DNA]</scope>
    <source>
        <strain evidence="9 10">CBS 13917</strain>
    </source>
</reference>
<dbReference type="PANTHER" id="PTHR12653:SF0">
    <property type="entry name" value="NADH DEHYDROGENASE [UBIQUINONE] 1 ALPHA SUBCOMPLEX SUBUNIT 5"/>
    <property type="match status" value="1"/>
</dbReference>
<keyword evidence="10" id="KW-1185">Reference proteome</keyword>
<gene>
    <name evidence="9" type="ORF">IAR55_001318</name>
</gene>
<evidence type="ECO:0000256" key="4">
    <source>
        <dbReference type="ARBA" id="ARBA00022660"/>
    </source>
</evidence>
<dbReference type="GO" id="GO:0022904">
    <property type="term" value="P:respiratory electron transport chain"/>
    <property type="evidence" value="ECO:0007669"/>
    <property type="project" value="InterPro"/>
</dbReference>
<evidence type="ECO:0000256" key="5">
    <source>
        <dbReference type="ARBA" id="ARBA00022792"/>
    </source>
</evidence>
<keyword evidence="7" id="KW-0496">Mitochondrion</keyword>
<evidence type="ECO:0000256" key="2">
    <source>
        <dbReference type="ARBA" id="ARBA00010261"/>
    </source>
</evidence>
<dbReference type="RefSeq" id="XP_066805646.1">
    <property type="nucleotide sequence ID" value="XM_066944445.1"/>
</dbReference>
<dbReference type="GO" id="GO:0005743">
    <property type="term" value="C:mitochondrial inner membrane"/>
    <property type="evidence" value="ECO:0007669"/>
    <property type="project" value="UniProtKB-SubCell"/>
</dbReference>
<protein>
    <recommendedName>
        <fullName evidence="11">NADH dehydrogenase (Ubiquinone) 1 alpha subcomplex 5</fullName>
    </recommendedName>
</protein>
<proteinExistence type="inferred from homology"/>
<evidence type="ECO:0000256" key="6">
    <source>
        <dbReference type="ARBA" id="ARBA00022982"/>
    </source>
</evidence>
<keyword evidence="5" id="KW-0999">Mitochondrion inner membrane</keyword>
<keyword evidence="6" id="KW-0249">Electron transport</keyword>
<evidence type="ECO:0000256" key="8">
    <source>
        <dbReference type="ARBA" id="ARBA00023136"/>
    </source>
</evidence>
<comment type="similarity">
    <text evidence="2">Belongs to the complex I NDUFA5 subunit family.</text>
</comment>
<evidence type="ECO:0008006" key="11">
    <source>
        <dbReference type="Google" id="ProtNLM"/>
    </source>
</evidence>
<dbReference type="GeneID" id="92178577"/>
<keyword evidence="8" id="KW-0472">Membrane</keyword>
<keyword evidence="3" id="KW-0813">Transport</keyword>
<dbReference type="Proteomes" id="UP001388673">
    <property type="component" value="Unassembled WGS sequence"/>
</dbReference>
<accession>A0AAW0Z5U6</accession>
<dbReference type="Pfam" id="PF04716">
    <property type="entry name" value="ETC_C1_NDUFA5"/>
    <property type="match status" value="1"/>
</dbReference>
<dbReference type="InterPro" id="IPR006806">
    <property type="entry name" value="NDUFA5"/>
</dbReference>